<evidence type="ECO:0000256" key="2">
    <source>
        <dbReference type="NCBIfam" id="TIGR03664"/>
    </source>
</evidence>
<keyword evidence="1 4" id="KW-0378">Hydrolase</keyword>
<dbReference type="NCBIfam" id="TIGR03664">
    <property type="entry name" value="fut_nucase"/>
    <property type="match status" value="1"/>
</dbReference>
<dbReference type="Gene3D" id="3.40.50.1580">
    <property type="entry name" value="Nucleoside phosphorylase domain"/>
    <property type="match status" value="1"/>
</dbReference>
<dbReference type="NCBIfam" id="NF006087">
    <property type="entry name" value="PRK08236.1"/>
    <property type="match status" value="1"/>
</dbReference>
<accession>A0ABU0A133</accession>
<reference evidence="4 5" key="1">
    <citation type="submission" date="2023-07" db="EMBL/GenBank/DDBJ databases">
        <title>Genomic Encyclopedia of Type Strains, Phase IV (KMG-IV): sequencing the most valuable type-strain genomes for metagenomic binning, comparative biology and taxonomic classification.</title>
        <authorList>
            <person name="Goeker M."/>
        </authorList>
    </citation>
    <scope>NUCLEOTIDE SEQUENCE [LARGE SCALE GENOMIC DNA]</scope>
    <source>
        <strain evidence="4 5">DSM 9768</strain>
    </source>
</reference>
<dbReference type="EC" id="3.2.2.26" evidence="1 2"/>
<dbReference type="PANTHER" id="PTHR46832">
    <property type="entry name" value="5'-METHYLTHIOADENOSINE/S-ADENOSYLHOMOCYSTEINE NUCLEOSIDASE"/>
    <property type="match status" value="1"/>
</dbReference>
<comment type="similarity">
    <text evidence="1">Belongs to the PNP/UDP phosphorylase family. Futalosine hydrolase subfamily.</text>
</comment>
<dbReference type="InterPro" id="IPR019963">
    <property type="entry name" value="FL_hydrolase_MqnB"/>
</dbReference>
<dbReference type="SUPFAM" id="SSF53167">
    <property type="entry name" value="Purine and uridine phosphorylases"/>
    <property type="match status" value="1"/>
</dbReference>
<dbReference type="EMBL" id="JAUSUG010000020">
    <property type="protein sequence ID" value="MDQ0256839.1"/>
    <property type="molecule type" value="Genomic_DNA"/>
</dbReference>
<name>A0ABU0A133_9BACI</name>
<dbReference type="PANTHER" id="PTHR46832:SF2">
    <property type="entry name" value="FUTALOSINE HYDROLASE"/>
    <property type="match status" value="1"/>
</dbReference>
<dbReference type="Proteomes" id="UP001230005">
    <property type="component" value="Unassembled WGS sequence"/>
</dbReference>
<comment type="function">
    <text evidence="1">Catalyzes the hydrolysis of futalosine (FL) to dehypoxanthine futalosine (DHFL) and hypoxanthine, a step in the biosynthesis of menaquinone (MK, vitamin K2).</text>
</comment>
<comment type="pathway">
    <text evidence="1">Quinol/quinone metabolism; menaquinone biosynthesis.</text>
</comment>
<dbReference type="InterPro" id="IPR000845">
    <property type="entry name" value="Nucleoside_phosphorylase_d"/>
</dbReference>
<dbReference type="Pfam" id="PF01048">
    <property type="entry name" value="PNP_UDP_1"/>
    <property type="match status" value="1"/>
</dbReference>
<dbReference type="CDD" id="cd17766">
    <property type="entry name" value="futalosine_nucleosidase_MqnB"/>
    <property type="match status" value="1"/>
</dbReference>
<evidence type="ECO:0000313" key="4">
    <source>
        <dbReference type="EMBL" id="MDQ0256839.1"/>
    </source>
</evidence>
<keyword evidence="5" id="KW-1185">Reference proteome</keyword>
<dbReference type="InterPro" id="IPR035994">
    <property type="entry name" value="Nucleoside_phosphorylase_sf"/>
</dbReference>
<comment type="caution">
    <text evidence="4">The sequence shown here is derived from an EMBL/GenBank/DDBJ whole genome shotgun (WGS) entry which is preliminary data.</text>
</comment>
<dbReference type="RefSeq" id="WP_307329597.1">
    <property type="nucleotide sequence ID" value="NZ_JAUSUG010000020.1"/>
</dbReference>
<evidence type="ECO:0000256" key="1">
    <source>
        <dbReference type="HAMAP-Rule" id="MF_00991"/>
    </source>
</evidence>
<protein>
    <recommendedName>
        <fullName evidence="1 2">Futalosine hydrolase</fullName>
        <shortName evidence="1">FL hydrolase</shortName>
        <ecNumber evidence="1 2">3.2.2.26</ecNumber>
    </recommendedName>
    <alternativeName>
        <fullName evidence="1">Futalosine nucleosidase</fullName>
    </alternativeName>
    <alternativeName>
        <fullName evidence="1">Menaquinone biosynthetic enzyme MqnB</fullName>
    </alternativeName>
</protein>
<proteinExistence type="inferred from homology"/>
<organism evidence="4 5">
    <name type="scientific">Evansella vedderi</name>
    <dbReference type="NCBI Taxonomy" id="38282"/>
    <lineage>
        <taxon>Bacteria</taxon>
        <taxon>Bacillati</taxon>
        <taxon>Bacillota</taxon>
        <taxon>Bacilli</taxon>
        <taxon>Bacillales</taxon>
        <taxon>Bacillaceae</taxon>
        <taxon>Evansella</taxon>
    </lineage>
</organism>
<keyword evidence="4" id="KW-0326">Glycosidase</keyword>
<comment type="catalytic activity">
    <reaction evidence="1">
        <text>futalosine + H2O = dehypoxanthine futalosine + hypoxanthine</text>
        <dbReference type="Rhea" id="RHEA:25904"/>
        <dbReference type="ChEBI" id="CHEBI:15377"/>
        <dbReference type="ChEBI" id="CHEBI:17368"/>
        <dbReference type="ChEBI" id="CHEBI:58863"/>
        <dbReference type="ChEBI" id="CHEBI:58864"/>
        <dbReference type="EC" id="3.2.2.26"/>
    </reaction>
</comment>
<evidence type="ECO:0000259" key="3">
    <source>
        <dbReference type="Pfam" id="PF01048"/>
    </source>
</evidence>
<gene>
    <name evidence="1" type="primary">mqnB</name>
    <name evidence="4" type="ORF">J2S74_004261</name>
</gene>
<keyword evidence="1" id="KW-0474">Menaquinone biosynthesis</keyword>
<dbReference type="HAMAP" id="MF_00991">
    <property type="entry name" value="MqnB"/>
    <property type="match status" value="1"/>
</dbReference>
<evidence type="ECO:0000313" key="5">
    <source>
        <dbReference type="Proteomes" id="UP001230005"/>
    </source>
</evidence>
<feature type="domain" description="Nucleoside phosphorylase" evidence="3">
    <location>
        <begin position="33"/>
        <end position="213"/>
    </location>
</feature>
<sequence length="218" mass="22802">MVKKYKRILIMTAVEVEREAVLVGLEANNSFEVAIAGVGPASAAARTASQLATEDYDLVISAGIGGGFAGKAPLESIVVAKEIIAADLGAETGEGFSSVEELGFGSSKIAVDSRLVEKVTKAMEGTELSVNNGSILTLSTVTGTLETALQLQARFPDAAAEAMEGFGVATAAKDREIPILEIRAISNPIGPRDREAWRIKEALQSLRKACSVLPEVLT</sequence>
<dbReference type="GO" id="GO:0016798">
    <property type="term" value="F:hydrolase activity, acting on glycosyl bonds"/>
    <property type="evidence" value="ECO:0007669"/>
    <property type="project" value="UniProtKB-KW"/>
</dbReference>